<gene>
    <name evidence="2" type="ORF">BCR33DRAFT_763289</name>
</gene>
<evidence type="ECO:0000313" key="2">
    <source>
        <dbReference type="EMBL" id="ORY49541.1"/>
    </source>
</evidence>
<keyword evidence="3" id="KW-1185">Reference proteome</keyword>
<feature type="transmembrane region" description="Helical" evidence="1">
    <location>
        <begin position="346"/>
        <end position="368"/>
    </location>
</feature>
<dbReference type="EMBL" id="MCGO01000009">
    <property type="protein sequence ID" value="ORY49541.1"/>
    <property type="molecule type" value="Genomic_DNA"/>
</dbReference>
<dbReference type="AlphaFoldDB" id="A0A1Y2CR86"/>
<name>A0A1Y2CR86_9FUNG</name>
<protein>
    <submittedName>
        <fullName evidence="2">Uncharacterized protein</fullName>
    </submittedName>
</protein>
<organism evidence="2 3">
    <name type="scientific">Rhizoclosmatium globosum</name>
    <dbReference type="NCBI Taxonomy" id="329046"/>
    <lineage>
        <taxon>Eukaryota</taxon>
        <taxon>Fungi</taxon>
        <taxon>Fungi incertae sedis</taxon>
        <taxon>Chytridiomycota</taxon>
        <taxon>Chytridiomycota incertae sedis</taxon>
        <taxon>Chytridiomycetes</taxon>
        <taxon>Chytridiales</taxon>
        <taxon>Chytriomycetaceae</taxon>
        <taxon>Rhizoclosmatium</taxon>
    </lineage>
</organism>
<keyword evidence="1" id="KW-0472">Membrane</keyword>
<evidence type="ECO:0000256" key="1">
    <source>
        <dbReference type="SAM" id="Phobius"/>
    </source>
</evidence>
<proteinExistence type="predicted"/>
<comment type="caution">
    <text evidence="2">The sequence shown here is derived from an EMBL/GenBank/DDBJ whole genome shotgun (WGS) entry which is preliminary data.</text>
</comment>
<keyword evidence="1" id="KW-1133">Transmembrane helix</keyword>
<dbReference type="Proteomes" id="UP000193642">
    <property type="component" value="Unassembled WGS sequence"/>
</dbReference>
<keyword evidence="1" id="KW-0812">Transmembrane</keyword>
<evidence type="ECO:0000313" key="3">
    <source>
        <dbReference type="Proteomes" id="UP000193642"/>
    </source>
</evidence>
<reference evidence="2 3" key="1">
    <citation type="submission" date="2016-07" db="EMBL/GenBank/DDBJ databases">
        <title>Pervasive Adenine N6-methylation of Active Genes in Fungi.</title>
        <authorList>
            <consortium name="DOE Joint Genome Institute"/>
            <person name="Mondo S.J."/>
            <person name="Dannebaum R.O."/>
            <person name="Kuo R.C."/>
            <person name="Labutti K."/>
            <person name="Haridas S."/>
            <person name="Kuo A."/>
            <person name="Salamov A."/>
            <person name="Ahrendt S.R."/>
            <person name="Lipzen A."/>
            <person name="Sullivan W."/>
            <person name="Andreopoulos W.B."/>
            <person name="Clum A."/>
            <person name="Lindquist E."/>
            <person name="Daum C."/>
            <person name="Ramamoorthy G.K."/>
            <person name="Gryganskyi A."/>
            <person name="Culley D."/>
            <person name="Magnuson J.K."/>
            <person name="James T.Y."/>
            <person name="O'Malley M.A."/>
            <person name="Stajich J.E."/>
            <person name="Spatafora J.W."/>
            <person name="Visel A."/>
            <person name="Grigoriev I.V."/>
        </authorList>
    </citation>
    <scope>NUCLEOTIDE SEQUENCE [LARGE SCALE GENOMIC DNA]</scope>
    <source>
        <strain evidence="2 3">JEL800</strain>
    </source>
</reference>
<dbReference type="OrthoDB" id="2109239at2759"/>
<sequence>MSALVGYALYSDTSCSSSALQYVQVQMQGTLSDCSATTNNKCTPISATGGSQQSICLDPSNLSLNTFATSLYANFTFVAATEASKCTAPLSLDAPVTSSATGILKLYSLDLCTPLPAKNQYTLLSLNASNTNQVVQSTWSDPQCQFLVSSTSLSCAVTSSTNQGVVTPRFPDASCSLPVSLSFKRSPTLFCSSQKTCQYSSNTQAYLASTCIQVFDPLFLKGYIDANNLIQAGPYSIIWAFADTSCTAPRNALVTYLDQCVPQKSTQGNITVLSKTLSLSPTNGSLLRTRYLDSGCLIYYDTLDYGVPDSKCRNLYSTAVYGIPSNNTQWMDGTNDGSGLSTGGRIGISVVAVFMLVGFCGWFVFLTVKKRMVKKRDIKESVESLEFNPMMLVARSSVNETPSNTVKSLKSHQSDDHVMKKASSSRDITYSAIKPYVPVNVDDI</sequence>
<accession>A0A1Y2CR86</accession>